<keyword evidence="5 6" id="KW-0472">Membrane</keyword>
<sequence length="268" mass="29002">MADSGAVNGHSKAANGSTGESLAPYRSLFSHLFSWENPRDSAVAYVSVVASIAAVRYLSLVRWALGLSWMVLATTVAAEVAGKAVLNNGLASQLRPREYYTLPREAFDRLVSEAHGLINFLLVEAQRIVFVENVYASSAAFVVTLLSSLLIKVLPYWVLAIVATTIAFFAPLIYSRNQEFIDQQLKSAADVIGAQTAQVRDAAQKQADHLASVSKQYAGDYTEKVHEILRTRSLSPSAAKKSPVDFPSPPTEEPKAAEQPAPQEPIVA</sequence>
<proteinExistence type="predicted"/>
<reference evidence="9 10" key="1">
    <citation type="journal article" date="2015" name="Genome Announc.">
        <title>Genome sequence and annotation of Trichoderma parareesei, the ancestor of the cellulase producer Trichoderma reesei.</title>
        <authorList>
            <person name="Yang D."/>
            <person name="Pomraning K."/>
            <person name="Kopchinskiy A."/>
            <person name="Karimi Aghcheh R."/>
            <person name="Atanasova L."/>
            <person name="Chenthamara K."/>
            <person name="Baker S.E."/>
            <person name="Zhang R."/>
            <person name="Shen Q."/>
            <person name="Freitag M."/>
            <person name="Kubicek C.P."/>
            <person name="Druzhinina I.S."/>
        </authorList>
    </citation>
    <scope>NUCLEOTIDE SEQUENCE [LARGE SCALE GENOMIC DNA]</scope>
    <source>
        <strain evidence="9 10">CBS 125925</strain>
    </source>
</reference>
<dbReference type="InterPro" id="IPR003388">
    <property type="entry name" value="Reticulon"/>
</dbReference>
<evidence type="ECO:0000256" key="7">
    <source>
        <dbReference type="SAM" id="MobiDB-lite"/>
    </source>
</evidence>
<dbReference type="OrthoDB" id="567788at2759"/>
<keyword evidence="10" id="KW-1185">Reference proteome</keyword>
<keyword evidence="2 6" id="KW-0812">Transmembrane</keyword>
<evidence type="ECO:0000259" key="8">
    <source>
        <dbReference type="PROSITE" id="PS50845"/>
    </source>
</evidence>
<dbReference type="PROSITE" id="PS50845">
    <property type="entry name" value="RETICULON"/>
    <property type="match status" value="1"/>
</dbReference>
<dbReference type="AlphaFoldDB" id="A0A2H2ZKV7"/>
<evidence type="ECO:0000256" key="3">
    <source>
        <dbReference type="ARBA" id="ARBA00022824"/>
    </source>
</evidence>
<keyword evidence="3 6" id="KW-0256">Endoplasmic reticulum</keyword>
<comment type="caution">
    <text evidence="9">The sequence shown here is derived from an EMBL/GenBank/DDBJ whole genome shotgun (WGS) entry which is preliminary data.</text>
</comment>
<organism evidence="9 10">
    <name type="scientific">Trichoderma parareesei</name>
    <name type="common">Filamentous fungus</name>
    <dbReference type="NCBI Taxonomy" id="858221"/>
    <lineage>
        <taxon>Eukaryota</taxon>
        <taxon>Fungi</taxon>
        <taxon>Dikarya</taxon>
        <taxon>Ascomycota</taxon>
        <taxon>Pezizomycotina</taxon>
        <taxon>Sordariomycetes</taxon>
        <taxon>Hypocreomycetidae</taxon>
        <taxon>Hypocreales</taxon>
        <taxon>Hypocreaceae</taxon>
        <taxon>Trichoderma</taxon>
    </lineage>
</organism>
<evidence type="ECO:0000256" key="6">
    <source>
        <dbReference type="RuleBase" id="RU363132"/>
    </source>
</evidence>
<keyword evidence="4 6" id="KW-1133">Transmembrane helix</keyword>
<evidence type="ECO:0000313" key="10">
    <source>
        <dbReference type="Proteomes" id="UP000219286"/>
    </source>
</evidence>
<evidence type="ECO:0000256" key="5">
    <source>
        <dbReference type="ARBA" id="ARBA00023136"/>
    </source>
</evidence>
<protein>
    <recommendedName>
        <fullName evidence="6">Reticulon-like protein</fullName>
    </recommendedName>
</protein>
<evidence type="ECO:0000256" key="1">
    <source>
        <dbReference type="ARBA" id="ARBA00004477"/>
    </source>
</evidence>
<evidence type="ECO:0000256" key="4">
    <source>
        <dbReference type="ARBA" id="ARBA00022989"/>
    </source>
</evidence>
<feature type="transmembrane region" description="Helical" evidence="6">
    <location>
        <begin position="128"/>
        <end position="150"/>
    </location>
</feature>
<accession>A0A2H2ZKV7</accession>
<dbReference type="GO" id="GO:0005789">
    <property type="term" value="C:endoplasmic reticulum membrane"/>
    <property type="evidence" value="ECO:0007669"/>
    <property type="project" value="UniProtKB-SubCell"/>
</dbReference>
<feature type="compositionally biased region" description="Low complexity" evidence="7">
    <location>
        <begin position="257"/>
        <end position="268"/>
    </location>
</feature>
<feature type="domain" description="Reticulon" evidence="8">
    <location>
        <begin position="29"/>
        <end position="205"/>
    </location>
</feature>
<name>A0A2H2ZKV7_TRIPA</name>
<dbReference type="Proteomes" id="UP000219286">
    <property type="component" value="Unassembled WGS sequence"/>
</dbReference>
<dbReference type="EMBL" id="LFMI01000594">
    <property type="protein sequence ID" value="OTA05312.1"/>
    <property type="molecule type" value="Genomic_DNA"/>
</dbReference>
<feature type="transmembrane region" description="Helical" evidence="6">
    <location>
        <begin position="156"/>
        <end position="174"/>
    </location>
</feature>
<comment type="subcellular location">
    <subcellularLocation>
        <location evidence="1 6">Endoplasmic reticulum membrane</location>
        <topology evidence="1 6">Multi-pass membrane protein</topology>
    </subcellularLocation>
</comment>
<evidence type="ECO:0000313" key="9">
    <source>
        <dbReference type="EMBL" id="OTA05312.1"/>
    </source>
</evidence>
<feature type="region of interest" description="Disordered" evidence="7">
    <location>
        <begin position="232"/>
        <end position="268"/>
    </location>
</feature>
<evidence type="ECO:0000256" key="2">
    <source>
        <dbReference type="ARBA" id="ARBA00022692"/>
    </source>
</evidence>
<feature type="transmembrane region" description="Helical" evidence="6">
    <location>
        <begin position="42"/>
        <end position="60"/>
    </location>
</feature>
<gene>
    <name evidence="9" type="ORF">A9Z42_0059990</name>
</gene>
<dbReference type="Pfam" id="PF02453">
    <property type="entry name" value="Reticulon"/>
    <property type="match status" value="1"/>
</dbReference>